<dbReference type="CDD" id="cd14792">
    <property type="entry name" value="GH27"/>
    <property type="match status" value="1"/>
</dbReference>
<dbReference type="EMBL" id="AFZZ01000182">
    <property type="protein sequence ID" value="EHJ38218.1"/>
    <property type="molecule type" value="Genomic_DNA"/>
</dbReference>
<evidence type="ECO:0000259" key="6">
    <source>
        <dbReference type="Pfam" id="PF17801"/>
    </source>
</evidence>
<comment type="catalytic activity">
    <reaction evidence="5">
        <text>Hydrolysis of terminal, non-reducing alpha-D-galactose residues in alpha-D-galactosides, including galactose oligosaccharides, galactomannans and galactolipids.</text>
        <dbReference type="EC" id="3.2.1.22"/>
    </reaction>
</comment>
<dbReference type="AlphaFoldDB" id="G6AZT7"/>
<gene>
    <name evidence="7" type="ORF">HMPREF0673_02154</name>
</gene>
<dbReference type="PRINTS" id="PR00740">
    <property type="entry name" value="GLHYDRLASE27"/>
</dbReference>
<comment type="similarity">
    <text evidence="1 5">Belongs to the glycosyl hydrolase 27 family.</text>
</comment>
<proteinExistence type="inferred from homology"/>
<protein>
    <recommendedName>
        <fullName evidence="5">Alpha-galactosidase</fullName>
        <ecNumber evidence="5">3.2.1.22</ecNumber>
    </recommendedName>
    <alternativeName>
        <fullName evidence="5">Melibiase</fullName>
    </alternativeName>
</protein>
<organism evidence="7 8">
    <name type="scientific">Leyella stercorea DSM 18206</name>
    <dbReference type="NCBI Taxonomy" id="1002367"/>
    <lineage>
        <taxon>Bacteria</taxon>
        <taxon>Pseudomonadati</taxon>
        <taxon>Bacteroidota</taxon>
        <taxon>Bacteroidia</taxon>
        <taxon>Bacteroidales</taxon>
        <taxon>Prevotellaceae</taxon>
        <taxon>Leyella</taxon>
    </lineage>
</organism>
<dbReference type="GO" id="GO:0005975">
    <property type="term" value="P:carbohydrate metabolic process"/>
    <property type="evidence" value="ECO:0007669"/>
    <property type="project" value="InterPro"/>
</dbReference>
<dbReference type="InterPro" id="IPR002241">
    <property type="entry name" value="Glyco_hydro_27"/>
</dbReference>
<keyword evidence="4 5" id="KW-0326">Glycosidase</keyword>
<dbReference type="InterPro" id="IPR013780">
    <property type="entry name" value="Glyco_hydro_b"/>
</dbReference>
<dbReference type="FunFam" id="3.20.20.70:FF:000197">
    <property type="entry name" value="Alpha-galactosidase"/>
    <property type="match status" value="1"/>
</dbReference>
<accession>G6AZT7</accession>
<evidence type="ECO:0000256" key="5">
    <source>
        <dbReference type="RuleBase" id="RU361168"/>
    </source>
</evidence>
<comment type="caution">
    <text evidence="7">The sequence shown here is derived from an EMBL/GenBank/DDBJ whole genome shotgun (WGS) entry which is preliminary data.</text>
</comment>
<dbReference type="Pfam" id="PF17801">
    <property type="entry name" value="Melibiase_C"/>
    <property type="match status" value="1"/>
</dbReference>
<dbReference type="Gene3D" id="2.60.40.1180">
    <property type="entry name" value="Golgi alpha-mannosidase II"/>
    <property type="match status" value="1"/>
</dbReference>
<dbReference type="PATRIC" id="fig|1002367.3.peg.1746"/>
<dbReference type="InterPro" id="IPR041233">
    <property type="entry name" value="Melibiase_C"/>
</dbReference>
<dbReference type="PANTHER" id="PTHR11452">
    <property type="entry name" value="ALPHA-GALACTOSIDASE/ALPHA-N-ACETYLGALACTOSAMINIDASE"/>
    <property type="match status" value="1"/>
</dbReference>
<dbReference type="SUPFAM" id="SSF51445">
    <property type="entry name" value="(Trans)glycosidases"/>
    <property type="match status" value="1"/>
</dbReference>
<dbReference type="eggNOG" id="COG3345">
    <property type="taxonomic scope" value="Bacteria"/>
</dbReference>
<evidence type="ECO:0000313" key="7">
    <source>
        <dbReference type="EMBL" id="EHJ38218.1"/>
    </source>
</evidence>
<evidence type="ECO:0000256" key="2">
    <source>
        <dbReference type="ARBA" id="ARBA00022729"/>
    </source>
</evidence>
<dbReference type="InterPro" id="IPR017853">
    <property type="entry name" value="GH"/>
</dbReference>
<name>G6AZT7_9BACT</name>
<dbReference type="PANTHER" id="PTHR11452:SF75">
    <property type="entry name" value="ALPHA-GALACTOSIDASE MEL1"/>
    <property type="match status" value="1"/>
</dbReference>
<reference evidence="7 8" key="1">
    <citation type="submission" date="2011-08" db="EMBL/GenBank/DDBJ databases">
        <authorList>
            <person name="Weinstock G."/>
            <person name="Sodergren E."/>
            <person name="Clifton S."/>
            <person name="Fulton L."/>
            <person name="Fulton B."/>
            <person name="Courtney L."/>
            <person name="Fronick C."/>
            <person name="Harrison M."/>
            <person name="Strong C."/>
            <person name="Farmer C."/>
            <person name="Delahaunty K."/>
            <person name="Markovic C."/>
            <person name="Hall O."/>
            <person name="Minx P."/>
            <person name="Tomlinson C."/>
            <person name="Mitreva M."/>
            <person name="Hou S."/>
            <person name="Chen J."/>
            <person name="Wollam A."/>
            <person name="Pepin K.H."/>
            <person name="Johnson M."/>
            <person name="Bhonagiri V."/>
            <person name="Zhang X."/>
            <person name="Suruliraj S."/>
            <person name="Warren W."/>
            <person name="Chinwalla A."/>
            <person name="Mardis E.R."/>
            <person name="Wilson R.K."/>
        </authorList>
    </citation>
    <scope>NUCLEOTIDE SEQUENCE [LARGE SCALE GENOMIC DNA]</scope>
    <source>
        <strain evidence="7 8">DSM 18206</strain>
    </source>
</reference>
<evidence type="ECO:0000256" key="1">
    <source>
        <dbReference type="ARBA" id="ARBA00009743"/>
    </source>
</evidence>
<evidence type="ECO:0000256" key="4">
    <source>
        <dbReference type="ARBA" id="ARBA00023295"/>
    </source>
</evidence>
<feature type="domain" description="Alpha galactosidase C-terminal" evidence="6">
    <location>
        <begin position="367"/>
        <end position="439"/>
    </location>
</feature>
<evidence type="ECO:0000256" key="3">
    <source>
        <dbReference type="ARBA" id="ARBA00022801"/>
    </source>
</evidence>
<sequence length="440" mass="49140">MLTLAMQISQLTISTPQHHNTSTPQHHNIYNKQIIMNKSFILSAVLCLSSLFASAEEASTPRKQLAPKPPMGWMTWNLFQGNINEQLIRETADAMVEGGFRDAGYEYIFIDDLWQGGRDRQNNIIPDPEKFPSGIKALADYVHSKGLKLGIYSDAAQLTCGGWTASLGFEEQDARTFASWGIDYLKYDYCNAPEDSATARQRYRTMADALQKSGRDIVLGICEWGQRQCEEWCEEVGGQLWRTSYDVRDMWKDIVKEGGMGILDIVNITAPLAKHARPGQWPDMDMLVVGLRGTGGPSSDLGGVGCTQTEYQTQMSMWCMLSSVLAMTNDLRNVSDDDRRILLNKEIIAINQDALGKAAERIVNEPTQQVFVKPLADGSHAVAILNPSDAAQRVSLNFSTVGLNGKYTVRDVWQHRDIAKRANKWKGTVTAHETKVFVLR</sequence>
<dbReference type="PROSITE" id="PS00512">
    <property type="entry name" value="ALPHA_GALACTOSIDASE"/>
    <property type="match status" value="1"/>
</dbReference>
<dbReference type="SUPFAM" id="SSF51011">
    <property type="entry name" value="Glycosyl hydrolase domain"/>
    <property type="match status" value="1"/>
</dbReference>
<dbReference type="Pfam" id="PF16499">
    <property type="entry name" value="Melibiase_2"/>
    <property type="match status" value="1"/>
</dbReference>
<keyword evidence="2" id="KW-0732">Signal</keyword>
<dbReference type="InterPro" id="IPR013785">
    <property type="entry name" value="Aldolase_TIM"/>
</dbReference>
<dbReference type="GO" id="GO:0004557">
    <property type="term" value="F:alpha-galactosidase activity"/>
    <property type="evidence" value="ECO:0007669"/>
    <property type="project" value="UniProtKB-EC"/>
</dbReference>
<keyword evidence="5" id="KW-1015">Disulfide bond</keyword>
<dbReference type="Proteomes" id="UP000004407">
    <property type="component" value="Unassembled WGS sequence"/>
</dbReference>
<dbReference type="EC" id="3.2.1.22" evidence="5"/>
<dbReference type="HOGENOM" id="CLU_013093_1_2_10"/>
<evidence type="ECO:0000313" key="8">
    <source>
        <dbReference type="Proteomes" id="UP000004407"/>
    </source>
</evidence>
<dbReference type="InterPro" id="IPR000111">
    <property type="entry name" value="Glyco_hydro_27/36_CS"/>
</dbReference>
<keyword evidence="3 5" id="KW-0378">Hydrolase</keyword>
<dbReference type="Gene3D" id="3.20.20.70">
    <property type="entry name" value="Aldolase class I"/>
    <property type="match status" value="1"/>
</dbReference>